<accession>A0ABS5HTI5</accession>
<dbReference type="Pfam" id="PF07394">
    <property type="entry name" value="DUF1501"/>
    <property type="match status" value="1"/>
</dbReference>
<evidence type="ECO:0000313" key="2">
    <source>
        <dbReference type="Proteomes" id="UP001195941"/>
    </source>
</evidence>
<dbReference type="PANTHER" id="PTHR43737:SF1">
    <property type="entry name" value="DUF1501 DOMAIN-CONTAINING PROTEIN"/>
    <property type="match status" value="1"/>
</dbReference>
<dbReference type="InterPro" id="IPR010869">
    <property type="entry name" value="DUF1501"/>
</dbReference>
<dbReference type="InterPro" id="IPR006311">
    <property type="entry name" value="TAT_signal"/>
</dbReference>
<name>A0ABS5HTI5_9RHOB</name>
<gene>
    <name evidence="1" type="ORF">IT775_14350</name>
</gene>
<dbReference type="RefSeq" id="WP_212701816.1">
    <property type="nucleotide sequence ID" value="NZ_JADMKU010000013.1"/>
</dbReference>
<organism evidence="1 2">
    <name type="scientific">Thalassovita aquimarina</name>
    <dbReference type="NCBI Taxonomy" id="2785917"/>
    <lineage>
        <taxon>Bacteria</taxon>
        <taxon>Pseudomonadati</taxon>
        <taxon>Pseudomonadota</taxon>
        <taxon>Alphaproteobacteria</taxon>
        <taxon>Rhodobacterales</taxon>
        <taxon>Roseobacteraceae</taxon>
        <taxon>Thalassovita</taxon>
    </lineage>
</organism>
<keyword evidence="2" id="KW-1185">Reference proteome</keyword>
<sequence length="389" mass="42689">MFDRRFFLKGSGAGMMTAIAAGRGATAAPRIESRLIMILLRGGLDGLHALPPYADSEYRRLRPTLALTMADKVVDLDGYFGMHPALKPLRPLYSEGELLFMPAAARHYRDQSHSEAQNMLENGSGKPYGARDGWLNRAILGLQPGQRKLALSLGPSIPLILRGEAPVQSWDESEPASLDEDFLFQIGQMYRSDPLFLDALQTGAPDAAALIDPKTRPDTENFTDAATVTAEQLSRNDGPRIAVMEMQGWDTHFDQARRLNLLLGQLAEGIITLKQGLGQRIWRRTAVVVVSEFGRTAEENDRQGTDHGSGGLAIMAGGAVRGGRIVGHWPGLNETSLLDERAARSQNAYESMFKAVLIDHLDLERHFVEDKVFPNSSGVLPHKGLLHFS</sequence>
<evidence type="ECO:0000313" key="1">
    <source>
        <dbReference type="EMBL" id="MBR9652299.1"/>
    </source>
</evidence>
<dbReference type="Proteomes" id="UP001195941">
    <property type="component" value="Unassembled WGS sequence"/>
</dbReference>
<proteinExistence type="predicted"/>
<dbReference type="PROSITE" id="PS51318">
    <property type="entry name" value="TAT"/>
    <property type="match status" value="1"/>
</dbReference>
<reference evidence="1 2" key="1">
    <citation type="journal article" date="2021" name="Arch. Microbiol.">
        <title>Thalassobius aquimarinus sp. nov., isolated from the Sea of Japan seashore.</title>
        <authorList>
            <person name="Kurilenko V.V."/>
            <person name="Romanenko L.A."/>
            <person name="Chernysheva N.Y."/>
            <person name="Velansky P.V."/>
            <person name="Tekutyeva L.A."/>
            <person name="Isaeva M.P."/>
            <person name="Mikhailov V.V."/>
        </authorList>
    </citation>
    <scope>NUCLEOTIDE SEQUENCE [LARGE SCALE GENOMIC DNA]</scope>
    <source>
        <strain evidence="1 2">KMM 8518</strain>
    </source>
</reference>
<comment type="caution">
    <text evidence="1">The sequence shown here is derived from an EMBL/GenBank/DDBJ whole genome shotgun (WGS) entry which is preliminary data.</text>
</comment>
<dbReference type="PANTHER" id="PTHR43737">
    <property type="entry name" value="BLL7424 PROTEIN"/>
    <property type="match status" value="1"/>
</dbReference>
<protein>
    <submittedName>
        <fullName evidence="1">DUF1501 domain-containing protein</fullName>
    </submittedName>
</protein>
<dbReference type="EMBL" id="JADMKU010000013">
    <property type="protein sequence ID" value="MBR9652299.1"/>
    <property type="molecule type" value="Genomic_DNA"/>
</dbReference>